<organism evidence="4 5">
    <name type="scientific">Chrysochromulina tobinii</name>
    <dbReference type="NCBI Taxonomy" id="1460289"/>
    <lineage>
        <taxon>Eukaryota</taxon>
        <taxon>Haptista</taxon>
        <taxon>Haptophyta</taxon>
        <taxon>Prymnesiophyceae</taxon>
        <taxon>Prymnesiales</taxon>
        <taxon>Chrysochromulinaceae</taxon>
        <taxon>Chrysochromulina</taxon>
    </lineage>
</organism>
<feature type="compositionally biased region" description="Acidic residues" evidence="2">
    <location>
        <begin position="290"/>
        <end position="303"/>
    </location>
</feature>
<reference evidence="5" key="1">
    <citation type="journal article" date="2015" name="PLoS Genet.">
        <title>Genome Sequence and Transcriptome Analyses of Chrysochromulina tobin: Metabolic Tools for Enhanced Algal Fitness in the Prominent Order Prymnesiales (Haptophyceae).</title>
        <authorList>
            <person name="Hovde B.T."/>
            <person name="Deodato C.R."/>
            <person name="Hunsperger H.M."/>
            <person name="Ryken S.A."/>
            <person name="Yost W."/>
            <person name="Jha R.K."/>
            <person name="Patterson J."/>
            <person name="Monnat R.J. Jr."/>
            <person name="Barlow S.B."/>
            <person name="Starkenburg S.R."/>
            <person name="Cattolico R.A."/>
        </authorList>
    </citation>
    <scope>NUCLEOTIDE SEQUENCE</scope>
    <source>
        <strain evidence="5">CCMP291</strain>
    </source>
</reference>
<evidence type="ECO:0000256" key="2">
    <source>
        <dbReference type="SAM" id="MobiDB-lite"/>
    </source>
</evidence>
<keyword evidence="5" id="KW-1185">Reference proteome</keyword>
<protein>
    <submittedName>
        <fullName evidence="4">Protein kri1-like protein</fullName>
    </submittedName>
</protein>
<feature type="region of interest" description="Disordered" evidence="2">
    <location>
        <begin position="45"/>
        <end position="69"/>
    </location>
</feature>
<dbReference type="PANTHER" id="PTHR14490">
    <property type="entry name" value="ZINC FINGER, ZZ TYPE"/>
    <property type="match status" value="1"/>
</dbReference>
<dbReference type="GO" id="GO:0005730">
    <property type="term" value="C:nucleolus"/>
    <property type="evidence" value="ECO:0007669"/>
    <property type="project" value="TreeGrafter"/>
</dbReference>
<dbReference type="EMBL" id="JWZX01001956">
    <property type="protein sequence ID" value="KOO31699.1"/>
    <property type="molecule type" value="Genomic_DNA"/>
</dbReference>
<dbReference type="GO" id="GO:0030686">
    <property type="term" value="C:90S preribosome"/>
    <property type="evidence" value="ECO:0007669"/>
    <property type="project" value="TreeGrafter"/>
</dbReference>
<dbReference type="AlphaFoldDB" id="A0A0M0JYQ4"/>
<dbReference type="InterPro" id="IPR024626">
    <property type="entry name" value="Kri1-like_C"/>
</dbReference>
<evidence type="ECO:0000313" key="5">
    <source>
        <dbReference type="Proteomes" id="UP000037460"/>
    </source>
</evidence>
<dbReference type="Proteomes" id="UP000037460">
    <property type="component" value="Unassembled WGS sequence"/>
</dbReference>
<feature type="domain" description="Kri1-like C-terminal" evidence="3">
    <location>
        <begin position="459"/>
        <end position="547"/>
    </location>
</feature>
<feature type="compositionally biased region" description="Basic and acidic residues" evidence="2">
    <location>
        <begin position="304"/>
        <end position="315"/>
    </location>
</feature>
<feature type="compositionally biased region" description="Basic and acidic residues" evidence="2">
    <location>
        <begin position="183"/>
        <end position="193"/>
    </location>
</feature>
<dbReference type="Pfam" id="PF05178">
    <property type="entry name" value="Kri1"/>
    <property type="match status" value="1"/>
</dbReference>
<feature type="region of interest" description="Disordered" evidence="2">
    <location>
        <begin position="250"/>
        <end position="359"/>
    </location>
</feature>
<feature type="compositionally biased region" description="Acidic residues" evidence="2">
    <location>
        <begin position="253"/>
        <end position="262"/>
    </location>
</feature>
<comment type="caution">
    <text evidence="4">The sequence shown here is derived from an EMBL/GenBank/DDBJ whole genome shotgun (WGS) entry which is preliminary data.</text>
</comment>
<evidence type="ECO:0000259" key="3">
    <source>
        <dbReference type="Pfam" id="PF12936"/>
    </source>
</evidence>
<name>A0A0M0JYQ4_9EUKA</name>
<feature type="region of interest" description="Disordered" evidence="2">
    <location>
        <begin position="160"/>
        <end position="194"/>
    </location>
</feature>
<dbReference type="InterPro" id="IPR018034">
    <property type="entry name" value="Kri1"/>
</dbReference>
<feature type="region of interest" description="Disordered" evidence="2">
    <location>
        <begin position="112"/>
        <end position="136"/>
    </location>
</feature>
<feature type="compositionally biased region" description="Low complexity" evidence="2">
    <location>
        <begin position="270"/>
        <end position="289"/>
    </location>
</feature>
<gene>
    <name evidence="4" type="ORF">Ctob_013815</name>
</gene>
<dbReference type="PANTHER" id="PTHR14490:SF5">
    <property type="entry name" value="PROTEIN KRI1 HOMOLOG"/>
    <property type="match status" value="1"/>
</dbReference>
<feature type="region of interest" description="Disordered" evidence="2">
    <location>
        <begin position="1"/>
        <end position="22"/>
    </location>
</feature>
<dbReference type="GO" id="GO:0000447">
    <property type="term" value="P:endonucleolytic cleavage in ITS1 to separate SSU-rRNA from 5.8S rRNA and LSU-rRNA from tricistronic rRNA transcript (SSU-rRNA, 5.8S rRNA, LSU-rRNA)"/>
    <property type="evidence" value="ECO:0007669"/>
    <property type="project" value="TreeGrafter"/>
</dbReference>
<dbReference type="Pfam" id="PF12936">
    <property type="entry name" value="Kri1_C"/>
    <property type="match status" value="1"/>
</dbReference>
<feature type="compositionally biased region" description="Basic and acidic residues" evidence="2">
    <location>
        <begin position="340"/>
        <end position="359"/>
    </location>
</feature>
<evidence type="ECO:0000313" key="4">
    <source>
        <dbReference type="EMBL" id="KOO31699.1"/>
    </source>
</evidence>
<comment type="similarity">
    <text evidence="1">Belongs to the KRI1 family.</text>
</comment>
<accession>A0A0M0JYQ4</accession>
<feature type="compositionally biased region" description="Acidic residues" evidence="2">
    <location>
        <begin position="1"/>
        <end position="16"/>
    </location>
</feature>
<sequence length="578" mass="64860">MKALFDDDDDEPEDAATDNTGLSFNKSYAARFEVRKKKQELARLKEKLKDQEEDDDESSEDEDGKMLTPAMDVQIFRTIDKIRNKDPSIYAKAPAARPKLTLKQQLLEQGATALVSDDEDEDETAAAKPPRRHKASLVYNEEQQKLREAFLAEAKVAVDDEGEEEATGAAGGGPAKGLRKKAVTREEREREQQEYASWLRHQLLTEHQGSGAVDDSVTLRRYLYGEQLDANERFLRDYVLNAMWKSPANANAADEDDEDGYDEGGGGVGASDVAARAAKAQAAAGAAGEPGEEEEEDFEDRADDFERKHNFRYEEDGAATLAGHPRHDPSSVRRQAQLSRGREREEAKKARKAEARAQKEAELKRLKNLKKQEILERLRAIEHVTGGAAALTEVDLSGDFDPEAWDKRMAEVFNDDYYEAEDGEWRDGDEEEEDGGVDAAIEPITARLKASGDKSAKRTAQQYMDEYYALDYEDLIGGDLPTRFKYVEVPASGFGITDVEMLAEPEKALAKRVPLRYVKRPFAQLDPSKIKGRANRERKAKSKALKKGVTPERLEMYEKLFRAQKKKKKNDRGKSVVS</sequence>
<dbReference type="OrthoDB" id="10252032at2759"/>
<evidence type="ECO:0000256" key="1">
    <source>
        <dbReference type="ARBA" id="ARBA00007473"/>
    </source>
</evidence>
<proteinExistence type="inferred from homology"/>
<feature type="compositionally biased region" description="Acidic residues" evidence="2">
    <location>
        <begin position="51"/>
        <end position="63"/>
    </location>
</feature>